<evidence type="ECO:0000256" key="1">
    <source>
        <dbReference type="SAM" id="MobiDB-lite"/>
    </source>
</evidence>
<proteinExistence type="predicted"/>
<name>A0AAD7EC14_9AGAR</name>
<evidence type="ECO:0000313" key="3">
    <source>
        <dbReference type="Proteomes" id="UP001218218"/>
    </source>
</evidence>
<protein>
    <submittedName>
        <fullName evidence="2">Uncharacterized protein</fullName>
    </submittedName>
</protein>
<dbReference type="EMBL" id="JARIHO010000082">
    <property type="protein sequence ID" value="KAJ7309360.1"/>
    <property type="molecule type" value="Genomic_DNA"/>
</dbReference>
<feature type="region of interest" description="Disordered" evidence="1">
    <location>
        <begin position="89"/>
        <end position="129"/>
    </location>
</feature>
<organism evidence="2 3">
    <name type="scientific">Mycena albidolilacea</name>
    <dbReference type="NCBI Taxonomy" id="1033008"/>
    <lineage>
        <taxon>Eukaryota</taxon>
        <taxon>Fungi</taxon>
        <taxon>Dikarya</taxon>
        <taxon>Basidiomycota</taxon>
        <taxon>Agaricomycotina</taxon>
        <taxon>Agaricomycetes</taxon>
        <taxon>Agaricomycetidae</taxon>
        <taxon>Agaricales</taxon>
        <taxon>Marasmiineae</taxon>
        <taxon>Mycenaceae</taxon>
        <taxon>Mycena</taxon>
    </lineage>
</organism>
<sequence>MYMVPLFNPSMSISSSPASPSSLELFAHTFPSSTPLFPTRSPSLPMKTRPSILAHGRRNRHWLAGVSDVYTVWRDVWRCTRSAYHLPMDRRRMTPPPRPLPPHPSSTPSFLLPSRSSLPPASCPNRARCASTHPLRSTSLLPHLHFVRPRIRSLATHRALALHQRCLASVFCLRRNSSGRAPHEPRSASKMYCPHSVGISSRLTTYEPSLPSTFVPSFPLLPLPPPSSSSRLARAKSAPPALVSLSLSLPTYFPAAPGSPYAATVTLTLASPRLVPSLPSAIPITLPITLLDPHLRLLPYI</sequence>
<gene>
    <name evidence="2" type="ORF">DFH08DRAFT_1050068</name>
</gene>
<keyword evidence="3" id="KW-1185">Reference proteome</keyword>
<reference evidence="2" key="1">
    <citation type="submission" date="2023-03" db="EMBL/GenBank/DDBJ databases">
        <title>Massive genome expansion in bonnet fungi (Mycena s.s.) driven by repeated elements and novel gene families across ecological guilds.</title>
        <authorList>
            <consortium name="Lawrence Berkeley National Laboratory"/>
            <person name="Harder C.B."/>
            <person name="Miyauchi S."/>
            <person name="Viragh M."/>
            <person name="Kuo A."/>
            <person name="Thoen E."/>
            <person name="Andreopoulos B."/>
            <person name="Lu D."/>
            <person name="Skrede I."/>
            <person name="Drula E."/>
            <person name="Henrissat B."/>
            <person name="Morin E."/>
            <person name="Kohler A."/>
            <person name="Barry K."/>
            <person name="LaButti K."/>
            <person name="Morin E."/>
            <person name="Salamov A."/>
            <person name="Lipzen A."/>
            <person name="Mereny Z."/>
            <person name="Hegedus B."/>
            <person name="Baldrian P."/>
            <person name="Stursova M."/>
            <person name="Weitz H."/>
            <person name="Taylor A."/>
            <person name="Grigoriev I.V."/>
            <person name="Nagy L.G."/>
            <person name="Martin F."/>
            <person name="Kauserud H."/>
        </authorList>
    </citation>
    <scope>NUCLEOTIDE SEQUENCE</scope>
    <source>
        <strain evidence="2">CBHHK002</strain>
    </source>
</reference>
<feature type="compositionally biased region" description="Low complexity" evidence="1">
    <location>
        <begin position="106"/>
        <end position="124"/>
    </location>
</feature>
<feature type="compositionally biased region" description="Pro residues" evidence="1">
    <location>
        <begin position="94"/>
        <end position="105"/>
    </location>
</feature>
<evidence type="ECO:0000313" key="2">
    <source>
        <dbReference type="EMBL" id="KAJ7309360.1"/>
    </source>
</evidence>
<accession>A0AAD7EC14</accession>
<comment type="caution">
    <text evidence="2">The sequence shown here is derived from an EMBL/GenBank/DDBJ whole genome shotgun (WGS) entry which is preliminary data.</text>
</comment>
<dbReference type="Proteomes" id="UP001218218">
    <property type="component" value="Unassembled WGS sequence"/>
</dbReference>
<dbReference type="AlphaFoldDB" id="A0AAD7EC14"/>